<sequence>MHHWALASFGRPRRAATRRNSIVGVMHGAFWGDCENLSRSLRDVVGVAMNGAERMNEVEEGEASDQLSFFEGLLNADQILIRFAIKRDAAAPNIDAGAEEDAAYRRCLSVLLGDGVDE</sequence>
<evidence type="ECO:0000313" key="1">
    <source>
        <dbReference type="EMBL" id="RUO95373.1"/>
    </source>
</evidence>
<accession>A0A432ZYH7</accession>
<dbReference type="AlphaFoldDB" id="A0A432ZYH7"/>
<gene>
    <name evidence="1" type="ORF">BC936DRAFT_144227</name>
</gene>
<reference evidence="1 2" key="1">
    <citation type="journal article" date="2018" name="New Phytol.">
        <title>Phylogenomics of Endogonaceae and evolution of mycorrhizas within Mucoromycota.</title>
        <authorList>
            <person name="Chang Y."/>
            <person name="Desiro A."/>
            <person name="Na H."/>
            <person name="Sandor L."/>
            <person name="Lipzen A."/>
            <person name="Clum A."/>
            <person name="Barry K."/>
            <person name="Grigoriev I.V."/>
            <person name="Martin F.M."/>
            <person name="Stajich J.E."/>
            <person name="Smith M.E."/>
            <person name="Bonito G."/>
            <person name="Spatafora J.W."/>
        </authorList>
    </citation>
    <scope>NUCLEOTIDE SEQUENCE [LARGE SCALE GENOMIC DNA]</scope>
    <source>
        <strain evidence="1 2">GMNB39</strain>
    </source>
</reference>
<protein>
    <submittedName>
        <fullName evidence="1">Uncharacterized protein</fullName>
    </submittedName>
</protein>
<organism evidence="1 2">
    <name type="scientific">Jimgerdemannia flammicorona</name>
    <dbReference type="NCBI Taxonomy" id="994334"/>
    <lineage>
        <taxon>Eukaryota</taxon>
        <taxon>Fungi</taxon>
        <taxon>Fungi incertae sedis</taxon>
        <taxon>Mucoromycota</taxon>
        <taxon>Mucoromycotina</taxon>
        <taxon>Endogonomycetes</taxon>
        <taxon>Endogonales</taxon>
        <taxon>Endogonaceae</taxon>
        <taxon>Jimgerdemannia</taxon>
    </lineage>
</organism>
<keyword evidence="2" id="KW-1185">Reference proteome</keyword>
<proteinExistence type="predicted"/>
<dbReference type="Proteomes" id="UP000268093">
    <property type="component" value="Unassembled WGS sequence"/>
</dbReference>
<comment type="caution">
    <text evidence="1">The sequence shown here is derived from an EMBL/GenBank/DDBJ whole genome shotgun (WGS) entry which is preliminary data.</text>
</comment>
<name>A0A432ZYH7_9FUNG</name>
<dbReference type="OrthoDB" id="2392308at2759"/>
<evidence type="ECO:0000313" key="2">
    <source>
        <dbReference type="Proteomes" id="UP000268093"/>
    </source>
</evidence>
<dbReference type="EMBL" id="RBNI01031266">
    <property type="protein sequence ID" value="RUO95373.1"/>
    <property type="molecule type" value="Genomic_DNA"/>
</dbReference>